<dbReference type="EMBL" id="BMKA01000003">
    <property type="protein sequence ID" value="GGA22787.1"/>
    <property type="molecule type" value="Genomic_DNA"/>
</dbReference>
<evidence type="ECO:0000256" key="6">
    <source>
        <dbReference type="ARBA" id="ARBA00023136"/>
    </source>
</evidence>
<dbReference type="PANTHER" id="PTHR31272">
    <property type="entry name" value="CYTOCHROME C-TYPE BIOGENESIS PROTEIN HI_1454-RELATED"/>
    <property type="match status" value="1"/>
</dbReference>
<feature type="domain" description="Cytochrome C biogenesis protein transmembrane" evidence="8">
    <location>
        <begin position="15"/>
        <end position="228"/>
    </location>
</feature>
<dbReference type="AlphaFoldDB" id="A0A916VRJ2"/>
<organism evidence="9 10">
    <name type="scientific">Neptunicoccus cionae</name>
    <dbReference type="NCBI Taxonomy" id="2035344"/>
    <lineage>
        <taxon>Bacteria</taxon>
        <taxon>Pseudomonadati</taxon>
        <taxon>Pseudomonadota</taxon>
        <taxon>Alphaproteobacteria</taxon>
        <taxon>Rhodobacterales</taxon>
        <taxon>Paracoccaceae</taxon>
        <taxon>Neptunicoccus</taxon>
    </lineage>
</organism>
<dbReference type="InterPro" id="IPR003834">
    <property type="entry name" value="Cyt_c_assmbl_TM_dom"/>
</dbReference>
<keyword evidence="3 7" id="KW-0812">Transmembrane</keyword>
<name>A0A916VRJ2_9RHOB</name>
<dbReference type="GO" id="GO:0017004">
    <property type="term" value="P:cytochrome complex assembly"/>
    <property type="evidence" value="ECO:0007669"/>
    <property type="project" value="UniProtKB-KW"/>
</dbReference>
<comment type="subcellular location">
    <subcellularLocation>
        <location evidence="1">Membrane</location>
        <topology evidence="1">Multi-pass membrane protein</topology>
    </subcellularLocation>
</comment>
<evidence type="ECO:0000256" key="7">
    <source>
        <dbReference type="SAM" id="Phobius"/>
    </source>
</evidence>
<protein>
    <submittedName>
        <fullName evidence="9">Cytochrome C biogenesis protein CcdA</fullName>
    </submittedName>
</protein>
<feature type="transmembrane region" description="Helical" evidence="7">
    <location>
        <begin position="136"/>
        <end position="165"/>
    </location>
</feature>
<proteinExistence type="inferred from homology"/>
<dbReference type="GO" id="GO:0016020">
    <property type="term" value="C:membrane"/>
    <property type="evidence" value="ECO:0007669"/>
    <property type="project" value="UniProtKB-SubCell"/>
</dbReference>
<evidence type="ECO:0000256" key="1">
    <source>
        <dbReference type="ARBA" id="ARBA00004141"/>
    </source>
</evidence>
<feature type="transmembrane region" description="Helical" evidence="7">
    <location>
        <begin position="95"/>
        <end position="115"/>
    </location>
</feature>
<dbReference type="InterPro" id="IPR051790">
    <property type="entry name" value="Cytochrome_c-biogenesis_DsbD"/>
</dbReference>
<comment type="similarity">
    <text evidence="2">Belongs to the DsbD family.</text>
</comment>
<feature type="transmembrane region" description="Helical" evidence="7">
    <location>
        <begin position="215"/>
        <end position="240"/>
    </location>
</feature>
<comment type="caution">
    <text evidence="9">The sequence shown here is derived from an EMBL/GenBank/DDBJ whole genome shotgun (WGS) entry which is preliminary data.</text>
</comment>
<dbReference type="Pfam" id="PF02683">
    <property type="entry name" value="DsbD_TM"/>
    <property type="match status" value="1"/>
</dbReference>
<evidence type="ECO:0000313" key="10">
    <source>
        <dbReference type="Proteomes" id="UP000628017"/>
    </source>
</evidence>
<dbReference type="RefSeq" id="WP_188675656.1">
    <property type="nucleotide sequence ID" value="NZ_BMKA01000003.1"/>
</dbReference>
<accession>A0A916VRJ2</accession>
<keyword evidence="10" id="KW-1185">Reference proteome</keyword>
<reference evidence="9" key="2">
    <citation type="submission" date="2020-09" db="EMBL/GenBank/DDBJ databases">
        <authorList>
            <person name="Sun Q."/>
            <person name="Zhou Y."/>
        </authorList>
    </citation>
    <scope>NUCLEOTIDE SEQUENCE</scope>
    <source>
        <strain evidence="9">CGMCC 1.15880</strain>
    </source>
</reference>
<feature type="transmembrane region" description="Helical" evidence="7">
    <location>
        <begin position="60"/>
        <end position="80"/>
    </location>
</feature>
<dbReference type="PANTHER" id="PTHR31272:SF4">
    <property type="entry name" value="CYTOCHROME C-TYPE BIOGENESIS PROTEIN HI_1454-RELATED"/>
    <property type="match status" value="1"/>
</dbReference>
<feature type="transmembrane region" description="Helical" evidence="7">
    <location>
        <begin position="177"/>
        <end position="195"/>
    </location>
</feature>
<keyword evidence="6 7" id="KW-0472">Membrane</keyword>
<dbReference type="Proteomes" id="UP000628017">
    <property type="component" value="Unassembled WGS sequence"/>
</dbReference>
<reference evidence="9" key="1">
    <citation type="journal article" date="2014" name="Int. J. Syst. Evol. Microbiol.">
        <title>Complete genome sequence of Corynebacterium casei LMG S-19264T (=DSM 44701T), isolated from a smear-ripened cheese.</title>
        <authorList>
            <consortium name="US DOE Joint Genome Institute (JGI-PGF)"/>
            <person name="Walter F."/>
            <person name="Albersmeier A."/>
            <person name="Kalinowski J."/>
            <person name="Ruckert C."/>
        </authorList>
    </citation>
    <scope>NUCLEOTIDE SEQUENCE</scope>
    <source>
        <strain evidence="9">CGMCC 1.15880</strain>
    </source>
</reference>
<evidence type="ECO:0000313" key="9">
    <source>
        <dbReference type="EMBL" id="GGA22787.1"/>
    </source>
</evidence>
<evidence type="ECO:0000256" key="3">
    <source>
        <dbReference type="ARBA" id="ARBA00022692"/>
    </source>
</evidence>
<keyword evidence="4" id="KW-0201">Cytochrome c-type biogenesis</keyword>
<evidence type="ECO:0000259" key="8">
    <source>
        <dbReference type="Pfam" id="PF02683"/>
    </source>
</evidence>
<feature type="transmembrane region" description="Helical" evidence="7">
    <location>
        <begin position="15"/>
        <end position="39"/>
    </location>
</feature>
<sequence>MFGIDVIDAALLPSLLVALLAGVISFLSPCVLPIVPPYIAYMGGISMADMTEGKQSRRPVITAAIFFALGLSTVFIFLGFTSSLLGQMFLQNQRAFGITAGAVIILFGLHFIGLIRLPFLYREARIDAGDQGGSAFGAYILGLAFAFGWTPCIGPILGAILSVAAQDGSIARGTTLMGFYALGLGLPFILAAVYINRAVVIMNRFKRHMALIEKIMGALLIGVGLMLVFDLFSVFSYWLLETFPALARIG</sequence>
<gene>
    <name evidence="9" type="primary">ccdA</name>
    <name evidence="9" type="ORF">GCM10011498_24460</name>
</gene>
<evidence type="ECO:0000256" key="4">
    <source>
        <dbReference type="ARBA" id="ARBA00022748"/>
    </source>
</evidence>
<evidence type="ECO:0000256" key="5">
    <source>
        <dbReference type="ARBA" id="ARBA00022989"/>
    </source>
</evidence>
<keyword evidence="5 7" id="KW-1133">Transmembrane helix</keyword>
<evidence type="ECO:0000256" key="2">
    <source>
        <dbReference type="ARBA" id="ARBA00006143"/>
    </source>
</evidence>